<sequence length="715" mass="79885">MTTSAAAAQYTLVQGHFFAHSLMLESIDEDSFTRSLSAARVDMNPHQVEASLFALKSPFGKGVLLADEVGLGKTIEAGLVMAQKWAEQKRRILLIAPASLRKQWEQELIEKFGLSSTIMDAGRYRDIKKDGSKQPFQAVKGVVITSYEFAAMKKDDLQMARWDLVVFDEAHRLRNVFKKNGSQRAKDLRDALREPFKVLLTATPLQNSLLELYGIVSIIDENHFGGGAAFKKLYTGAGATPASTEALRDRLKPICHRTLRRQVQEAGHIKFTKRNPVVFDFEPPDLEVKLYNAVSSFLQRKDTISYGDRANQLVILQIRKILGSSTFAVTQYLETLIGRLEKMQTADTAMTDDIDTMEEIVEEASADENGDTDDDETLIDPLKLAAELTELRGFLDLARSIGANAKGEKLIDQLPLVLDGIVAKKGARKAVIFTESVRTQTYLSELLSANGYAGQIVLLNGSNNDAGSQEIFRNWIAQHGDSDRVSGSRTADMKAAIVDAFKSDEKTILIATESGAEGINLQFCSLIINFDLPWNPQRIEQRIGRCHRYGQKIDVTVVNMLNLKNQAEFRIHQLLRNKFKLFEGVFGSSDEVLGTIERGVDFEKKVLDIVQECRTPEDIDKAFDALQADLQDTISAEVASARAKVLEQFDADVVARLNTRKDSGLFAPDLAEICLSGHRRVRTIATRHCHWRHLARGTRRARLGSVQRRSDYQHL</sequence>
<dbReference type="Pfam" id="PF00271">
    <property type="entry name" value="Helicase_C"/>
    <property type="match status" value="1"/>
</dbReference>
<feature type="domain" description="Helicase ATP-binding" evidence="5">
    <location>
        <begin position="54"/>
        <end position="222"/>
    </location>
</feature>
<dbReference type="Gene3D" id="3.40.50.10810">
    <property type="entry name" value="Tandem AAA-ATPase domain"/>
    <property type="match status" value="1"/>
</dbReference>
<protein>
    <recommendedName>
        <fullName evidence="9">DEAD/DEAH box helicase</fullName>
    </recommendedName>
</protein>
<dbReference type="PANTHER" id="PTHR10799">
    <property type="entry name" value="SNF2/RAD54 HELICASE FAMILY"/>
    <property type="match status" value="1"/>
</dbReference>
<evidence type="ECO:0000256" key="1">
    <source>
        <dbReference type="ARBA" id="ARBA00022741"/>
    </source>
</evidence>
<dbReference type="RefSeq" id="WP_096762560.1">
    <property type="nucleotide sequence ID" value="NZ_NXDM01000007.1"/>
</dbReference>
<evidence type="ECO:0000259" key="5">
    <source>
        <dbReference type="PROSITE" id="PS51192"/>
    </source>
</evidence>
<dbReference type="SUPFAM" id="SSF52540">
    <property type="entry name" value="P-loop containing nucleoside triphosphate hydrolases"/>
    <property type="match status" value="2"/>
</dbReference>
<dbReference type="GO" id="GO:0016787">
    <property type="term" value="F:hydrolase activity"/>
    <property type="evidence" value="ECO:0007669"/>
    <property type="project" value="UniProtKB-KW"/>
</dbReference>
<name>A0A2A5KW77_9HYPH</name>
<dbReference type="AlphaFoldDB" id="A0A2A5KW77"/>
<dbReference type="InterPro" id="IPR027417">
    <property type="entry name" value="P-loop_NTPase"/>
</dbReference>
<dbReference type="Pfam" id="PF00176">
    <property type="entry name" value="SNF2-rel_dom"/>
    <property type="match status" value="1"/>
</dbReference>
<keyword evidence="3" id="KW-0347">Helicase</keyword>
<dbReference type="PROSITE" id="PS51192">
    <property type="entry name" value="HELICASE_ATP_BIND_1"/>
    <property type="match status" value="1"/>
</dbReference>
<dbReference type="GO" id="GO:0005524">
    <property type="term" value="F:ATP binding"/>
    <property type="evidence" value="ECO:0007669"/>
    <property type="project" value="UniProtKB-KW"/>
</dbReference>
<keyword evidence="1" id="KW-0547">Nucleotide-binding</keyword>
<dbReference type="GO" id="GO:0004386">
    <property type="term" value="F:helicase activity"/>
    <property type="evidence" value="ECO:0007669"/>
    <property type="project" value="UniProtKB-KW"/>
</dbReference>
<dbReference type="Proteomes" id="UP000218807">
    <property type="component" value="Unassembled WGS sequence"/>
</dbReference>
<dbReference type="InterPro" id="IPR000330">
    <property type="entry name" value="SNF2_N"/>
</dbReference>
<organism evidence="7 8">
    <name type="scientific">Rhizobium sophoriradicis</name>
    <dbReference type="NCBI Taxonomy" id="1535245"/>
    <lineage>
        <taxon>Bacteria</taxon>
        <taxon>Pseudomonadati</taxon>
        <taxon>Pseudomonadota</taxon>
        <taxon>Alphaproteobacteria</taxon>
        <taxon>Hyphomicrobiales</taxon>
        <taxon>Rhizobiaceae</taxon>
        <taxon>Rhizobium/Agrobacterium group</taxon>
        <taxon>Rhizobium</taxon>
    </lineage>
</organism>
<dbReference type="InterPro" id="IPR038718">
    <property type="entry name" value="SNF2-like_sf"/>
</dbReference>
<dbReference type="EMBL" id="NXDM01000007">
    <property type="protein sequence ID" value="PCK81280.1"/>
    <property type="molecule type" value="Genomic_DNA"/>
</dbReference>
<evidence type="ECO:0000256" key="2">
    <source>
        <dbReference type="ARBA" id="ARBA00022801"/>
    </source>
</evidence>
<dbReference type="CDD" id="cd18793">
    <property type="entry name" value="SF2_C_SNF"/>
    <property type="match status" value="1"/>
</dbReference>
<evidence type="ECO:0000313" key="8">
    <source>
        <dbReference type="Proteomes" id="UP000218807"/>
    </source>
</evidence>
<reference evidence="7 8" key="1">
    <citation type="submission" date="2017-09" db="EMBL/GenBank/DDBJ databases">
        <title>Comparative genomics of rhizobia isolated from Phaseolus vulgaris in China.</title>
        <authorList>
            <person name="Tong W."/>
        </authorList>
    </citation>
    <scope>NUCLEOTIDE SEQUENCE [LARGE SCALE GENOMIC DNA]</scope>
    <source>
        <strain evidence="7 8">L101</strain>
    </source>
</reference>
<dbReference type="InterPro" id="IPR001650">
    <property type="entry name" value="Helicase_C-like"/>
</dbReference>
<accession>A0A2A5KW77</accession>
<keyword evidence="8" id="KW-1185">Reference proteome</keyword>
<evidence type="ECO:0000256" key="4">
    <source>
        <dbReference type="ARBA" id="ARBA00022840"/>
    </source>
</evidence>
<comment type="caution">
    <text evidence="7">The sequence shown here is derived from an EMBL/GenBank/DDBJ whole genome shotgun (WGS) entry which is preliminary data.</text>
</comment>
<gene>
    <name evidence="7" type="ORF">CPT34_08545</name>
</gene>
<dbReference type="SMART" id="SM00487">
    <property type="entry name" value="DEXDc"/>
    <property type="match status" value="1"/>
</dbReference>
<dbReference type="SMART" id="SM00490">
    <property type="entry name" value="HELICc"/>
    <property type="match status" value="1"/>
</dbReference>
<dbReference type="Gene3D" id="3.40.50.300">
    <property type="entry name" value="P-loop containing nucleotide triphosphate hydrolases"/>
    <property type="match status" value="1"/>
</dbReference>
<evidence type="ECO:0008006" key="9">
    <source>
        <dbReference type="Google" id="ProtNLM"/>
    </source>
</evidence>
<proteinExistence type="predicted"/>
<keyword evidence="2" id="KW-0378">Hydrolase</keyword>
<dbReference type="CDD" id="cd18011">
    <property type="entry name" value="DEXDc_RapA"/>
    <property type="match status" value="1"/>
</dbReference>
<evidence type="ECO:0000259" key="6">
    <source>
        <dbReference type="PROSITE" id="PS51194"/>
    </source>
</evidence>
<dbReference type="InterPro" id="IPR057342">
    <property type="entry name" value="DEXDc_RapA"/>
</dbReference>
<dbReference type="InterPro" id="IPR049730">
    <property type="entry name" value="SNF2/RAD54-like_C"/>
</dbReference>
<evidence type="ECO:0000313" key="7">
    <source>
        <dbReference type="EMBL" id="PCK81280.1"/>
    </source>
</evidence>
<feature type="domain" description="Helicase C-terminal" evidence="6">
    <location>
        <begin position="417"/>
        <end position="593"/>
    </location>
</feature>
<evidence type="ECO:0000256" key="3">
    <source>
        <dbReference type="ARBA" id="ARBA00022806"/>
    </source>
</evidence>
<dbReference type="InterPro" id="IPR014001">
    <property type="entry name" value="Helicase_ATP-bd"/>
</dbReference>
<dbReference type="PROSITE" id="PS51194">
    <property type="entry name" value="HELICASE_CTER"/>
    <property type="match status" value="1"/>
</dbReference>
<keyword evidence="4" id="KW-0067">ATP-binding</keyword>